<dbReference type="InterPro" id="IPR001757">
    <property type="entry name" value="P_typ_ATPase"/>
</dbReference>
<feature type="transmembrane region" description="Helical" evidence="12">
    <location>
        <begin position="1095"/>
        <end position="1117"/>
    </location>
</feature>
<dbReference type="NCBIfam" id="TIGR01657">
    <property type="entry name" value="P-ATPase-V"/>
    <property type="match status" value="1"/>
</dbReference>
<dbReference type="EMBL" id="CAXLJM020000042">
    <property type="protein sequence ID" value="CAL8109825.1"/>
    <property type="molecule type" value="Genomic_DNA"/>
</dbReference>
<feature type="transmembrane region" description="Helical" evidence="12">
    <location>
        <begin position="1054"/>
        <end position="1075"/>
    </location>
</feature>
<accession>A0ABP1QRT5</accession>
<feature type="transmembrane region" description="Helical" evidence="12">
    <location>
        <begin position="253"/>
        <end position="272"/>
    </location>
</feature>
<evidence type="ECO:0000259" key="13">
    <source>
        <dbReference type="Pfam" id="PF00122"/>
    </source>
</evidence>
<feature type="transmembrane region" description="Helical" evidence="12">
    <location>
        <begin position="1013"/>
        <end position="1033"/>
    </location>
</feature>
<feature type="transmembrane region" description="Helical" evidence="12">
    <location>
        <begin position="68"/>
        <end position="89"/>
    </location>
</feature>
<dbReference type="SUPFAM" id="SSF81653">
    <property type="entry name" value="Calcium ATPase, transduction domain A"/>
    <property type="match status" value="1"/>
</dbReference>
<evidence type="ECO:0000256" key="4">
    <source>
        <dbReference type="ARBA" id="ARBA00022723"/>
    </source>
</evidence>
<feature type="transmembrane region" description="Helical" evidence="12">
    <location>
        <begin position="1173"/>
        <end position="1193"/>
    </location>
</feature>
<evidence type="ECO:0000256" key="2">
    <source>
        <dbReference type="ARBA" id="ARBA00006000"/>
    </source>
</evidence>
<feature type="transmembrane region" description="Helical" evidence="12">
    <location>
        <begin position="1129"/>
        <end position="1153"/>
    </location>
</feature>
<keyword evidence="3 12" id="KW-0812">Transmembrane</keyword>
<dbReference type="SUPFAM" id="SSF56784">
    <property type="entry name" value="HAD-like"/>
    <property type="match status" value="1"/>
</dbReference>
<dbReference type="InterPro" id="IPR036412">
    <property type="entry name" value="HAD-like_sf"/>
</dbReference>
<feature type="domain" description="P5B-type ATPase N-terminal" evidence="14">
    <location>
        <begin position="56"/>
        <end position="173"/>
    </location>
</feature>
<keyword evidence="7" id="KW-0460">Magnesium</keyword>
<keyword evidence="10 12" id="KW-0472">Membrane</keyword>
<proteinExistence type="inferred from homology"/>
<organism evidence="15 16">
    <name type="scientific">Orchesella dallaii</name>
    <dbReference type="NCBI Taxonomy" id="48710"/>
    <lineage>
        <taxon>Eukaryota</taxon>
        <taxon>Metazoa</taxon>
        <taxon>Ecdysozoa</taxon>
        <taxon>Arthropoda</taxon>
        <taxon>Hexapoda</taxon>
        <taxon>Collembola</taxon>
        <taxon>Entomobryomorpha</taxon>
        <taxon>Entomobryoidea</taxon>
        <taxon>Orchesellidae</taxon>
        <taxon>Orchesellinae</taxon>
        <taxon>Orchesella</taxon>
    </lineage>
</organism>
<evidence type="ECO:0008006" key="17">
    <source>
        <dbReference type="Google" id="ProtNLM"/>
    </source>
</evidence>
<evidence type="ECO:0000256" key="8">
    <source>
        <dbReference type="ARBA" id="ARBA00022967"/>
    </source>
</evidence>
<evidence type="ECO:0000256" key="5">
    <source>
        <dbReference type="ARBA" id="ARBA00022741"/>
    </source>
</evidence>
<dbReference type="InterPro" id="IPR018303">
    <property type="entry name" value="ATPase_P-typ_P_site"/>
</dbReference>
<keyword evidence="8" id="KW-1278">Translocase</keyword>
<feature type="region of interest" description="Disordered" evidence="11">
    <location>
        <begin position="787"/>
        <end position="824"/>
    </location>
</feature>
<dbReference type="SUPFAM" id="SSF81665">
    <property type="entry name" value="Calcium ATPase, transmembrane domain M"/>
    <property type="match status" value="1"/>
</dbReference>
<dbReference type="SUPFAM" id="SSF81660">
    <property type="entry name" value="Metal cation-transporting ATPase, ATP-binding domain N"/>
    <property type="match status" value="1"/>
</dbReference>
<dbReference type="InterPro" id="IPR023298">
    <property type="entry name" value="ATPase_P-typ_TM_dom_sf"/>
</dbReference>
<dbReference type="Gene3D" id="2.70.150.10">
    <property type="entry name" value="Calcium-transporting ATPase, cytoplasmic transduction domain A"/>
    <property type="match status" value="1"/>
</dbReference>
<evidence type="ECO:0000256" key="9">
    <source>
        <dbReference type="ARBA" id="ARBA00022989"/>
    </source>
</evidence>
<feature type="transmembrane region" description="Helical" evidence="12">
    <location>
        <begin position="989"/>
        <end position="1007"/>
    </location>
</feature>
<dbReference type="InterPro" id="IPR023299">
    <property type="entry name" value="ATPase_P-typ_cyto_dom_N"/>
</dbReference>
<protein>
    <recommendedName>
        <fullName evidence="17">Cation-transporting ATPase</fullName>
    </recommendedName>
</protein>
<dbReference type="NCBIfam" id="TIGR01494">
    <property type="entry name" value="ATPase_P-type"/>
    <property type="match status" value="2"/>
</dbReference>
<gene>
    <name evidence="15" type="ORF">ODALV1_LOCUS13724</name>
</gene>
<comment type="similarity">
    <text evidence="2">Belongs to the cation transport ATPase (P-type) (TC 3.A.3) family. Type V subfamily.</text>
</comment>
<feature type="transmembrane region" description="Helical" evidence="12">
    <location>
        <begin position="452"/>
        <end position="480"/>
    </location>
</feature>
<comment type="caution">
    <text evidence="15">The sequence shown here is derived from an EMBL/GenBank/DDBJ whole genome shotgun (WGS) entry which is preliminary data.</text>
</comment>
<keyword evidence="6" id="KW-0067">ATP-binding</keyword>
<dbReference type="SFLD" id="SFLDF00027">
    <property type="entry name" value="p-type_atpase"/>
    <property type="match status" value="1"/>
</dbReference>
<dbReference type="SFLD" id="SFLDG00002">
    <property type="entry name" value="C1.7:_P-type_atpase_like"/>
    <property type="match status" value="1"/>
</dbReference>
<dbReference type="InterPro" id="IPR006544">
    <property type="entry name" value="P-type_TPase_V"/>
</dbReference>
<dbReference type="Pfam" id="PF00122">
    <property type="entry name" value="E1-E2_ATPase"/>
    <property type="match status" value="1"/>
</dbReference>
<keyword evidence="4" id="KW-0479">Metal-binding</keyword>
<evidence type="ECO:0000256" key="7">
    <source>
        <dbReference type="ARBA" id="ARBA00022842"/>
    </source>
</evidence>
<comment type="subcellular location">
    <subcellularLocation>
        <location evidence="1">Membrane</location>
        <topology evidence="1">Multi-pass membrane protein</topology>
    </subcellularLocation>
</comment>
<dbReference type="PRINTS" id="PR00119">
    <property type="entry name" value="CATATPASE"/>
</dbReference>
<keyword evidence="9 12" id="KW-1133">Transmembrane helix</keyword>
<dbReference type="Pfam" id="PF13246">
    <property type="entry name" value="Cation_ATPase"/>
    <property type="match status" value="1"/>
</dbReference>
<dbReference type="Gene3D" id="3.40.50.1000">
    <property type="entry name" value="HAD superfamily/HAD-like"/>
    <property type="match status" value="1"/>
</dbReference>
<dbReference type="Proteomes" id="UP001642540">
    <property type="component" value="Unassembled WGS sequence"/>
</dbReference>
<evidence type="ECO:0000313" key="16">
    <source>
        <dbReference type="Proteomes" id="UP001642540"/>
    </source>
</evidence>
<dbReference type="Pfam" id="PF12409">
    <property type="entry name" value="P5-ATPase"/>
    <property type="match status" value="1"/>
</dbReference>
<feature type="domain" description="P-type ATPase A" evidence="13">
    <location>
        <begin position="299"/>
        <end position="409"/>
    </location>
</feature>
<dbReference type="InterPro" id="IPR008250">
    <property type="entry name" value="ATPase_P-typ_transduc_dom_A_sf"/>
</dbReference>
<feature type="transmembrane region" description="Helical" evidence="12">
    <location>
        <begin position="227"/>
        <end position="247"/>
    </location>
</feature>
<dbReference type="InterPro" id="IPR059000">
    <property type="entry name" value="ATPase_P-type_domA"/>
</dbReference>
<dbReference type="PROSITE" id="PS00154">
    <property type="entry name" value="ATPASE_E1_E2"/>
    <property type="match status" value="1"/>
</dbReference>
<keyword evidence="16" id="KW-1185">Reference proteome</keyword>
<evidence type="ECO:0000256" key="1">
    <source>
        <dbReference type="ARBA" id="ARBA00004141"/>
    </source>
</evidence>
<evidence type="ECO:0000256" key="3">
    <source>
        <dbReference type="ARBA" id="ARBA00022692"/>
    </source>
</evidence>
<evidence type="ECO:0000256" key="12">
    <source>
        <dbReference type="SAM" id="Phobius"/>
    </source>
</evidence>
<evidence type="ECO:0000256" key="10">
    <source>
        <dbReference type="ARBA" id="ARBA00023136"/>
    </source>
</evidence>
<feature type="transmembrane region" description="Helical" evidence="12">
    <location>
        <begin position="426"/>
        <end position="446"/>
    </location>
</feature>
<dbReference type="InterPro" id="IPR047819">
    <property type="entry name" value="P5A-ATPase_N"/>
</dbReference>
<name>A0ABP1QRT5_9HEXA</name>
<evidence type="ECO:0000256" key="6">
    <source>
        <dbReference type="ARBA" id="ARBA00022840"/>
    </source>
</evidence>
<evidence type="ECO:0000256" key="11">
    <source>
        <dbReference type="SAM" id="MobiDB-lite"/>
    </source>
</evidence>
<dbReference type="InterPro" id="IPR023214">
    <property type="entry name" value="HAD_sf"/>
</dbReference>
<evidence type="ECO:0000259" key="14">
    <source>
        <dbReference type="Pfam" id="PF12409"/>
    </source>
</evidence>
<reference evidence="15 16" key="1">
    <citation type="submission" date="2024-08" db="EMBL/GenBank/DDBJ databases">
        <authorList>
            <person name="Cucini C."/>
            <person name="Frati F."/>
        </authorList>
    </citation>
    <scope>NUCLEOTIDE SEQUENCE [LARGE SCALE GENOMIC DNA]</scope>
</reference>
<dbReference type="PANTHER" id="PTHR45630:SF2">
    <property type="entry name" value="POLYAMINE-TRANSPORTING ATPASE 13A2"/>
    <property type="match status" value="1"/>
</dbReference>
<sequence length="1233" mass="137763">MCVTSVGNEMSCHSSFCCESRSALLVPPGWIMSTSAYQRLSQGDGTRVQEIGDGATVTGYRLSSLKSALFWILSFLFCGLPYLVIRWLVNWRIKLTCVPSELAAADVVVITEEGGDATLCDVKVEPINFLPDQFATSRNGVQRQTSQTRLRDSENGDSVFKYFEFQHEKYIWDDKKDAFRRIEGLIDINCQQIAEDFRGICDNRRKQLRQIFGANEIYVEVKSYANLLVNEVLNPFYIFQVFSIILWSADEYYYYGACVVFISAGSIITTLYKTRQQSLTLQQMAMGSGDLMVSIRKPNDEEVEVNCRDLVPGDILLIPPEGIIMPCDVVLTHGNCIVNESMLTGESIPVNKSAMVPSEEPFNCDSHKKHVVFCGTEVIQPRFYAGNKVSSVVIRTGYATQKGQLIRSILHPKDVAFKFYSDALKFVALLFCVATIGMVYCIWLYVLRGSSWVIVLVRVLDIVTIVVPPALPAAMTVGTLNAQGRLKKKDIFCVSPARINFCGKLNVVCFDKTGTLTEEGLNLLCVVGVNEEEPEDATEFVEPVSDPKQLPISSQLLRGMATCHSLTYVKGNIVGDPLDLKMFAATGWNLEEPNTGAETSRFDVLTPSLVTKDDVQLGIIREFDFTPQLQRMAVVTNSINPKEMIAYCKGAPEKIRPLCKSVPENYDKVLDSFTMKGFRVLALGYKRVERMSWHKLQKVKRDLIESELTFVGFLIMQNSLKPATIPVIKELTSAKIRCVMVTGDNMLTALSVARECCMIPSQDNVIIVEAFEDGTVEYKLAAQHYEATEEEDNGIGQPDSPTVSNNNGGILRTSGDGDDEEVPLVQYQPDPVTRRLSKRFSIDSNAEDTVIDMEKLVLVTDVRADILDGSNYHFAMTGKTWVCLRDNCSKSEMQRVIAKGTIFARMSPDCKQQLVESLQEMDYIVAMCGDGANDCCALTQAHVGISLSEAEASIAAPFTSKIADISCVPKVILEGRCALVTSFSIFKYMALYSMVQFVSVLILYTHLTNLADLQFLWIDLVITCTVTIVMGRIQPVKRLVSQRPMASLVSFSNVFSIFSQILICVSIQFAAMFMLKQQSWFTPVKIASGDDLQTLCWEATTIFSVSSFQYLIIAVVYSKGPPFRKSFYTNVEFLMSCIVLTASTTLLLVYPIGFLGDWFDLMPTTLETQPFRFTLLMFPAINLIVSIIFENVISTSKLVKRIGKLVCRPGPKNQYKLLLQEIENDKYWPPVKT</sequence>
<dbReference type="InterPro" id="IPR044492">
    <property type="entry name" value="P_typ_ATPase_HD_dom"/>
</dbReference>
<evidence type="ECO:0000313" key="15">
    <source>
        <dbReference type="EMBL" id="CAL8109825.1"/>
    </source>
</evidence>
<feature type="compositionally biased region" description="Polar residues" evidence="11">
    <location>
        <begin position="799"/>
        <end position="808"/>
    </location>
</feature>
<dbReference type="Gene3D" id="3.40.1110.10">
    <property type="entry name" value="Calcium-transporting ATPase, cytoplasmic domain N"/>
    <property type="match status" value="1"/>
</dbReference>
<dbReference type="PANTHER" id="PTHR45630">
    <property type="entry name" value="CATION-TRANSPORTING ATPASE-RELATED"/>
    <property type="match status" value="1"/>
</dbReference>
<dbReference type="SFLD" id="SFLDS00003">
    <property type="entry name" value="Haloacid_Dehalogenase"/>
    <property type="match status" value="1"/>
</dbReference>
<keyword evidence="5" id="KW-0547">Nucleotide-binding</keyword>